<evidence type="ECO:0000313" key="2">
    <source>
        <dbReference type="Proteomes" id="UP000193685"/>
    </source>
</evidence>
<dbReference type="EMBL" id="MCFI01000026">
    <property type="protein sequence ID" value="ORY75490.1"/>
    <property type="molecule type" value="Genomic_DNA"/>
</dbReference>
<dbReference type="AlphaFoldDB" id="A0A1Y2EV93"/>
<comment type="caution">
    <text evidence="1">The sequence shown here is derived from an EMBL/GenBank/DDBJ whole genome shotgun (WGS) entry which is preliminary data.</text>
</comment>
<reference evidence="1 2" key="1">
    <citation type="submission" date="2016-07" db="EMBL/GenBank/DDBJ databases">
        <title>Pervasive Adenine N6-methylation of Active Genes in Fungi.</title>
        <authorList>
            <consortium name="DOE Joint Genome Institute"/>
            <person name="Mondo S.J."/>
            <person name="Dannebaum R.O."/>
            <person name="Kuo R.C."/>
            <person name="Labutti K."/>
            <person name="Haridas S."/>
            <person name="Kuo A."/>
            <person name="Salamov A."/>
            <person name="Ahrendt S.R."/>
            <person name="Lipzen A."/>
            <person name="Sullivan W."/>
            <person name="Andreopoulos W.B."/>
            <person name="Clum A."/>
            <person name="Lindquist E."/>
            <person name="Daum C."/>
            <person name="Ramamoorthy G.K."/>
            <person name="Gryganskyi A."/>
            <person name="Culley D."/>
            <person name="Magnuson J.K."/>
            <person name="James T.Y."/>
            <person name="O'Malley M.A."/>
            <person name="Stajich J.E."/>
            <person name="Spatafora J.W."/>
            <person name="Visel A."/>
            <person name="Grigoriev I.V."/>
        </authorList>
    </citation>
    <scope>NUCLEOTIDE SEQUENCE [LARGE SCALE GENOMIC DNA]</scope>
    <source>
        <strain evidence="1 2">12-1054</strain>
    </source>
</reference>
<dbReference type="GeneID" id="63782889"/>
<name>A0A1Y2EV93_PROLT</name>
<dbReference type="Proteomes" id="UP000193685">
    <property type="component" value="Unassembled WGS sequence"/>
</dbReference>
<proteinExistence type="predicted"/>
<gene>
    <name evidence="1" type="ORF">BCR37DRAFT_176122</name>
</gene>
<accession>A0A1Y2EV93</accession>
<sequence length="186" mass="20261">MLFQVASCIGVRGQSPFANCRVFVEGSSLLEAPFDVRLNLSGILIRSTDPVSLSYSSRLSVGDFSSGLGQSVSSFQRALLMRSTVAGSASSTHLLRCQCCSVEPATFASDPVLPQAGNRRIRSASRDRFYFISINFHTLIRASRHTLDACHWATTCSDTRSQGSLYTDAQMLIFCKAHRSIASNPL</sequence>
<dbReference type="RefSeq" id="XP_040722363.1">
    <property type="nucleotide sequence ID" value="XM_040866290.1"/>
</dbReference>
<keyword evidence="2" id="KW-1185">Reference proteome</keyword>
<protein>
    <submittedName>
        <fullName evidence="1">Uncharacterized protein</fullName>
    </submittedName>
</protein>
<evidence type="ECO:0000313" key="1">
    <source>
        <dbReference type="EMBL" id="ORY75490.1"/>
    </source>
</evidence>
<organism evidence="1 2">
    <name type="scientific">Protomyces lactucae-debilis</name>
    <dbReference type="NCBI Taxonomy" id="2754530"/>
    <lineage>
        <taxon>Eukaryota</taxon>
        <taxon>Fungi</taxon>
        <taxon>Dikarya</taxon>
        <taxon>Ascomycota</taxon>
        <taxon>Taphrinomycotina</taxon>
        <taxon>Taphrinomycetes</taxon>
        <taxon>Taphrinales</taxon>
        <taxon>Protomycetaceae</taxon>
        <taxon>Protomyces</taxon>
    </lineage>
</organism>